<evidence type="ECO:0000256" key="5">
    <source>
        <dbReference type="ARBA" id="ARBA00023136"/>
    </source>
</evidence>
<feature type="transmembrane region" description="Helical" evidence="7">
    <location>
        <begin position="275"/>
        <end position="300"/>
    </location>
</feature>
<dbReference type="Pfam" id="PF02687">
    <property type="entry name" value="FtsX"/>
    <property type="match status" value="1"/>
</dbReference>
<dbReference type="GO" id="GO:0022857">
    <property type="term" value="F:transmembrane transporter activity"/>
    <property type="evidence" value="ECO:0007669"/>
    <property type="project" value="TreeGrafter"/>
</dbReference>
<protein>
    <submittedName>
        <fullName evidence="10">ABC transport system permease protein</fullName>
    </submittedName>
</protein>
<feature type="transmembrane region" description="Helical" evidence="7">
    <location>
        <begin position="358"/>
        <end position="381"/>
    </location>
</feature>
<evidence type="ECO:0000259" key="8">
    <source>
        <dbReference type="Pfam" id="PF02687"/>
    </source>
</evidence>
<dbReference type="GO" id="GO:0005886">
    <property type="term" value="C:plasma membrane"/>
    <property type="evidence" value="ECO:0007669"/>
    <property type="project" value="UniProtKB-SubCell"/>
</dbReference>
<sequence length="398" mass="40499">MRGLPRSRLRLADVLPLGLLGVRGRPLRAALSGLGIAIGIACVVAVLGVSASSQAGLLAQIDALGTNLLTVQPGRSLTGEDAYLPAEAPAMIARLPGVRETAHVGRVDGGVYRHDRVPVGNTGGIGILATSLSLPATLDVPVVSGSWLNAATSRYPAVVLGAAAARRLGVVEVRGSPQLFLAGQWFTVVGVLGPVVLDPGVDSAVLVGIPVAMERLAFDGFPTKIYERSTEAAVATVRDRLPMVANPRSPSEVEVSRPSDALVARAAAEAVYTGLFLGLGAVALLVGCLGIANVMVIGVLERRGEIGLRRALGATRAHVRWQFFTESILLSVAGGVAGAAAGAVITIGYAASRDWSPVVPAVALGGGLVASLVAGTVAGLYPAARAARMAPTEALRAL</sequence>
<comment type="subcellular location">
    <subcellularLocation>
        <location evidence="1">Cell membrane</location>
        <topology evidence="1">Multi-pass membrane protein</topology>
    </subcellularLocation>
</comment>
<reference evidence="10" key="1">
    <citation type="submission" date="2020-10" db="EMBL/GenBank/DDBJ databases">
        <title>Sequencing the genomes of 1000 actinobacteria strains.</title>
        <authorList>
            <person name="Klenk H.-P."/>
        </authorList>
    </citation>
    <scope>NUCLEOTIDE SEQUENCE</scope>
    <source>
        <strain evidence="10">DSM 46832</strain>
    </source>
</reference>
<dbReference type="EMBL" id="JADBEB010000001">
    <property type="protein sequence ID" value="MBE1485715.1"/>
    <property type="molecule type" value="Genomic_DNA"/>
</dbReference>
<keyword evidence="4 7" id="KW-1133">Transmembrane helix</keyword>
<evidence type="ECO:0000256" key="1">
    <source>
        <dbReference type="ARBA" id="ARBA00004651"/>
    </source>
</evidence>
<proteinExistence type="inferred from homology"/>
<feature type="transmembrane region" description="Helical" evidence="7">
    <location>
        <begin position="29"/>
        <end position="51"/>
    </location>
</feature>
<evidence type="ECO:0000256" key="2">
    <source>
        <dbReference type="ARBA" id="ARBA00022475"/>
    </source>
</evidence>
<accession>A0A927QVG8</accession>
<dbReference type="RefSeq" id="WP_192765857.1">
    <property type="nucleotide sequence ID" value="NZ_JADBEB010000001.1"/>
</dbReference>
<evidence type="ECO:0000256" key="6">
    <source>
        <dbReference type="ARBA" id="ARBA00038076"/>
    </source>
</evidence>
<keyword evidence="5 7" id="KW-0472">Membrane</keyword>
<dbReference type="Pfam" id="PF12704">
    <property type="entry name" value="MacB_PCD"/>
    <property type="match status" value="1"/>
</dbReference>
<dbReference type="InterPro" id="IPR050250">
    <property type="entry name" value="Macrolide_Exporter_MacB"/>
</dbReference>
<feature type="domain" description="MacB-like periplasmic core" evidence="9">
    <location>
        <begin position="30"/>
        <end position="216"/>
    </location>
</feature>
<evidence type="ECO:0000256" key="7">
    <source>
        <dbReference type="SAM" id="Phobius"/>
    </source>
</evidence>
<evidence type="ECO:0000256" key="3">
    <source>
        <dbReference type="ARBA" id="ARBA00022692"/>
    </source>
</evidence>
<dbReference type="PANTHER" id="PTHR30572">
    <property type="entry name" value="MEMBRANE COMPONENT OF TRANSPORTER-RELATED"/>
    <property type="match status" value="1"/>
</dbReference>
<gene>
    <name evidence="10" type="ORF">H4W31_001353</name>
</gene>
<comment type="caution">
    <text evidence="10">The sequence shown here is derived from an EMBL/GenBank/DDBJ whole genome shotgun (WGS) entry which is preliminary data.</text>
</comment>
<evidence type="ECO:0000256" key="4">
    <source>
        <dbReference type="ARBA" id="ARBA00022989"/>
    </source>
</evidence>
<keyword evidence="11" id="KW-1185">Reference proteome</keyword>
<evidence type="ECO:0000313" key="10">
    <source>
        <dbReference type="EMBL" id="MBE1485715.1"/>
    </source>
</evidence>
<dbReference type="AlphaFoldDB" id="A0A927QVG8"/>
<name>A0A927QVG8_9ACTN</name>
<feature type="domain" description="ABC3 transporter permease C-terminal" evidence="8">
    <location>
        <begin position="279"/>
        <end position="391"/>
    </location>
</feature>
<dbReference type="Proteomes" id="UP000649753">
    <property type="component" value="Unassembled WGS sequence"/>
</dbReference>
<keyword evidence="3 7" id="KW-0812">Transmembrane</keyword>
<keyword evidence="2" id="KW-1003">Cell membrane</keyword>
<evidence type="ECO:0000259" key="9">
    <source>
        <dbReference type="Pfam" id="PF12704"/>
    </source>
</evidence>
<dbReference type="PANTHER" id="PTHR30572:SF4">
    <property type="entry name" value="ABC TRANSPORTER PERMEASE YTRF"/>
    <property type="match status" value="1"/>
</dbReference>
<feature type="transmembrane region" description="Helical" evidence="7">
    <location>
        <begin position="328"/>
        <end position="352"/>
    </location>
</feature>
<dbReference type="InterPro" id="IPR003838">
    <property type="entry name" value="ABC3_permease_C"/>
</dbReference>
<comment type="similarity">
    <text evidence="6">Belongs to the ABC-4 integral membrane protein family.</text>
</comment>
<organism evidence="10 11">
    <name type="scientific">Plantactinospora soyae</name>
    <dbReference type="NCBI Taxonomy" id="1544732"/>
    <lineage>
        <taxon>Bacteria</taxon>
        <taxon>Bacillati</taxon>
        <taxon>Actinomycetota</taxon>
        <taxon>Actinomycetes</taxon>
        <taxon>Micromonosporales</taxon>
        <taxon>Micromonosporaceae</taxon>
        <taxon>Plantactinospora</taxon>
    </lineage>
</organism>
<evidence type="ECO:0000313" key="11">
    <source>
        <dbReference type="Proteomes" id="UP000649753"/>
    </source>
</evidence>
<dbReference type="InterPro" id="IPR025857">
    <property type="entry name" value="MacB_PCD"/>
</dbReference>